<organism evidence="6 7">
    <name type="scientific">Salinimicrobium gaetbulicola</name>
    <dbReference type="NCBI Taxonomy" id="999702"/>
    <lineage>
        <taxon>Bacteria</taxon>
        <taxon>Pseudomonadati</taxon>
        <taxon>Bacteroidota</taxon>
        <taxon>Flavobacteriia</taxon>
        <taxon>Flavobacteriales</taxon>
        <taxon>Flavobacteriaceae</taxon>
        <taxon>Salinimicrobium</taxon>
    </lineage>
</organism>
<dbReference type="PANTHER" id="PTHR43630:SF1">
    <property type="entry name" value="POLY-BETA-1,6-N-ACETYL-D-GLUCOSAMINE SYNTHASE"/>
    <property type="match status" value="1"/>
</dbReference>
<feature type="transmembrane region" description="Helical" evidence="4">
    <location>
        <begin position="282"/>
        <end position="303"/>
    </location>
</feature>
<evidence type="ECO:0000313" key="6">
    <source>
        <dbReference type="EMBL" id="MFD0977573.1"/>
    </source>
</evidence>
<feature type="domain" description="Glycosyltransferase 2-like" evidence="5">
    <location>
        <begin position="41"/>
        <end position="168"/>
    </location>
</feature>
<reference evidence="7" key="1">
    <citation type="journal article" date="2019" name="Int. J. Syst. Evol. Microbiol.">
        <title>The Global Catalogue of Microorganisms (GCM) 10K type strain sequencing project: providing services to taxonomists for standard genome sequencing and annotation.</title>
        <authorList>
            <consortium name="The Broad Institute Genomics Platform"/>
            <consortium name="The Broad Institute Genome Sequencing Center for Infectious Disease"/>
            <person name="Wu L."/>
            <person name="Ma J."/>
        </authorList>
    </citation>
    <scope>NUCLEOTIDE SEQUENCE [LARGE SCALE GENOMIC DNA]</scope>
    <source>
        <strain evidence="7">CCUG 60898</strain>
    </source>
</reference>
<gene>
    <name evidence="6" type="ORF">ACFQ1G_12280</name>
</gene>
<dbReference type="EC" id="2.4.-.-" evidence="6"/>
<dbReference type="Proteomes" id="UP001597100">
    <property type="component" value="Unassembled WGS sequence"/>
</dbReference>
<sequence>MSILIILVSLAYVFLILFLLYGFSKTQDFFGNVHPPKTRFSVIIPFRNEANNLSPLFYSLKNLNYPAELFEIILVNDASEDASEELCNKFIEENLKLELTLLQNNRTFGSPKKDAITTAIKKAKHEYIITTDADCTVPEAWLQEFNSAIVEWNAKMIAGPVKISPSKGFLASFQEIDVFSLQGATIGGFGVDLPFMSNGANFCYEKKAFEEVNGFKGNEKIASGDDIFLLEKFRKEGLKTAFLKSKSAIVTTQAQPNWSSLIAQRIRWAAKTSAYNNFFGKFVGLIVLSMNLILVLTMVGVLLEKISPALLLFPFLLKFNIDFILIYNCARFFEREKVLKNYFWCSLIYPFLSSFIAVLSLFSGYSWKGRRFKK</sequence>
<dbReference type="PANTHER" id="PTHR43630">
    <property type="entry name" value="POLY-BETA-1,6-N-ACETYL-D-GLUCOSAMINE SYNTHASE"/>
    <property type="match status" value="1"/>
</dbReference>
<keyword evidence="4" id="KW-1133">Transmembrane helix</keyword>
<evidence type="ECO:0000313" key="7">
    <source>
        <dbReference type="Proteomes" id="UP001597100"/>
    </source>
</evidence>
<accession>A0ABW3IHM6</accession>
<dbReference type="SUPFAM" id="SSF53448">
    <property type="entry name" value="Nucleotide-diphospho-sugar transferases"/>
    <property type="match status" value="1"/>
</dbReference>
<dbReference type="EMBL" id="JBHTJP010000035">
    <property type="protein sequence ID" value="MFD0977573.1"/>
    <property type="molecule type" value="Genomic_DNA"/>
</dbReference>
<dbReference type="CDD" id="cd04192">
    <property type="entry name" value="GT_2_like_e"/>
    <property type="match status" value="1"/>
</dbReference>
<comment type="caution">
    <text evidence="6">The sequence shown here is derived from an EMBL/GenBank/DDBJ whole genome shotgun (WGS) entry which is preliminary data.</text>
</comment>
<dbReference type="Pfam" id="PF00535">
    <property type="entry name" value="Glycos_transf_2"/>
    <property type="match status" value="1"/>
</dbReference>
<comment type="similarity">
    <text evidence="1">Belongs to the glycosyltransferase 2 family.</text>
</comment>
<feature type="transmembrane region" description="Helical" evidence="4">
    <location>
        <begin position="347"/>
        <end position="367"/>
    </location>
</feature>
<dbReference type="RefSeq" id="WP_380739967.1">
    <property type="nucleotide sequence ID" value="NZ_JBHTJP010000035.1"/>
</dbReference>
<keyword evidence="2 6" id="KW-0328">Glycosyltransferase</keyword>
<protein>
    <submittedName>
        <fullName evidence="6">Glycosyltransferase</fullName>
        <ecNumber evidence="6">2.4.-.-</ecNumber>
    </submittedName>
</protein>
<proteinExistence type="inferred from homology"/>
<dbReference type="InterPro" id="IPR001173">
    <property type="entry name" value="Glyco_trans_2-like"/>
</dbReference>
<feature type="transmembrane region" description="Helical" evidence="4">
    <location>
        <begin position="310"/>
        <end position="327"/>
    </location>
</feature>
<dbReference type="InterPro" id="IPR029044">
    <property type="entry name" value="Nucleotide-diphossugar_trans"/>
</dbReference>
<dbReference type="GO" id="GO:0016757">
    <property type="term" value="F:glycosyltransferase activity"/>
    <property type="evidence" value="ECO:0007669"/>
    <property type="project" value="UniProtKB-KW"/>
</dbReference>
<name>A0ABW3IHM6_9FLAO</name>
<keyword evidence="7" id="KW-1185">Reference proteome</keyword>
<keyword evidence="3 6" id="KW-0808">Transferase</keyword>
<evidence type="ECO:0000256" key="2">
    <source>
        <dbReference type="ARBA" id="ARBA00022676"/>
    </source>
</evidence>
<evidence type="ECO:0000256" key="4">
    <source>
        <dbReference type="SAM" id="Phobius"/>
    </source>
</evidence>
<evidence type="ECO:0000256" key="3">
    <source>
        <dbReference type="ARBA" id="ARBA00022679"/>
    </source>
</evidence>
<evidence type="ECO:0000256" key="1">
    <source>
        <dbReference type="ARBA" id="ARBA00006739"/>
    </source>
</evidence>
<keyword evidence="4" id="KW-0812">Transmembrane</keyword>
<evidence type="ECO:0000259" key="5">
    <source>
        <dbReference type="Pfam" id="PF00535"/>
    </source>
</evidence>
<keyword evidence="4" id="KW-0472">Membrane</keyword>
<dbReference type="Gene3D" id="3.90.550.10">
    <property type="entry name" value="Spore Coat Polysaccharide Biosynthesis Protein SpsA, Chain A"/>
    <property type="match status" value="1"/>
</dbReference>